<comment type="caution">
    <text evidence="1">The sequence shown here is derived from an EMBL/GenBank/DDBJ whole genome shotgun (WGS) entry which is preliminary data.</text>
</comment>
<dbReference type="RefSeq" id="WP_346752094.1">
    <property type="nucleotide sequence ID" value="NZ_JAUJEA010000003.1"/>
</dbReference>
<gene>
    <name evidence="1" type="ORF">QQ008_11875</name>
</gene>
<evidence type="ECO:0008006" key="3">
    <source>
        <dbReference type="Google" id="ProtNLM"/>
    </source>
</evidence>
<dbReference type="SUPFAM" id="SSF158682">
    <property type="entry name" value="TerB-like"/>
    <property type="match status" value="1"/>
</dbReference>
<evidence type="ECO:0000313" key="2">
    <source>
        <dbReference type="Proteomes" id="UP001172082"/>
    </source>
</evidence>
<dbReference type="EMBL" id="JAUJEA010000003">
    <property type="protein sequence ID" value="MDN5202071.1"/>
    <property type="molecule type" value="Genomic_DNA"/>
</dbReference>
<proteinExistence type="predicted"/>
<keyword evidence="2" id="KW-1185">Reference proteome</keyword>
<sequence>MVGFFEHQYLKYKKQHLGNLVAMAYADGHLHESEKELLLKIGKNYGLKEWQIEKIIDNPEKLSLNIPSDVQNRLDQLFDLVSLILADGVVNKNEMTVCEHITESFGFAKSVIDDIMEMQRAGEVSREDWTAFKEDHQKYLLAEK</sequence>
<reference evidence="1" key="1">
    <citation type="submission" date="2023-06" db="EMBL/GenBank/DDBJ databases">
        <title>Genomic of Parafulvivirga corallium.</title>
        <authorList>
            <person name="Wang G."/>
        </authorList>
    </citation>
    <scope>NUCLEOTIDE SEQUENCE</scope>
    <source>
        <strain evidence="1">BMA10</strain>
    </source>
</reference>
<accession>A0ABT8KMY9</accession>
<name>A0ABT8KMY9_9BACT</name>
<dbReference type="Gene3D" id="1.10.3680.10">
    <property type="entry name" value="TerB-like"/>
    <property type="match status" value="1"/>
</dbReference>
<dbReference type="Proteomes" id="UP001172082">
    <property type="component" value="Unassembled WGS sequence"/>
</dbReference>
<organism evidence="1 2">
    <name type="scientific">Splendidivirga corallicola</name>
    <dbReference type="NCBI Taxonomy" id="3051826"/>
    <lineage>
        <taxon>Bacteria</taxon>
        <taxon>Pseudomonadati</taxon>
        <taxon>Bacteroidota</taxon>
        <taxon>Cytophagia</taxon>
        <taxon>Cytophagales</taxon>
        <taxon>Splendidivirgaceae</taxon>
        <taxon>Splendidivirga</taxon>
    </lineage>
</organism>
<dbReference type="InterPro" id="IPR029024">
    <property type="entry name" value="TerB-like"/>
</dbReference>
<protein>
    <recommendedName>
        <fullName evidence="3">Co-chaperone DjlA N-terminal domain-containing protein</fullName>
    </recommendedName>
</protein>
<evidence type="ECO:0000313" key="1">
    <source>
        <dbReference type="EMBL" id="MDN5202071.1"/>
    </source>
</evidence>